<evidence type="ECO:0000259" key="7">
    <source>
        <dbReference type="Pfam" id="PF02931"/>
    </source>
</evidence>
<dbReference type="InterPro" id="IPR006029">
    <property type="entry name" value="Neurotrans-gated_channel_TM"/>
</dbReference>
<keyword evidence="6" id="KW-0732">Signal</keyword>
<evidence type="ECO:0000313" key="9">
    <source>
        <dbReference type="EMBL" id="KAK3738271.1"/>
    </source>
</evidence>
<dbReference type="Gene3D" id="1.20.58.390">
    <property type="entry name" value="Neurotransmitter-gated ion-channel transmembrane domain"/>
    <property type="match status" value="1"/>
</dbReference>
<dbReference type="EMBL" id="JAWDGP010006599">
    <property type="protein sequence ID" value="KAK3738271.1"/>
    <property type="molecule type" value="Genomic_DNA"/>
</dbReference>
<evidence type="ECO:0000256" key="6">
    <source>
        <dbReference type="SAM" id="SignalP"/>
    </source>
</evidence>
<comment type="subcellular location">
    <subcellularLocation>
        <location evidence="1">Membrane</location>
        <topology evidence="1">Multi-pass membrane protein</topology>
    </subcellularLocation>
</comment>
<feature type="domain" description="Neurotransmitter-gated ion-channel ligand-binding" evidence="7">
    <location>
        <begin position="176"/>
        <end position="267"/>
    </location>
</feature>
<evidence type="ECO:0000256" key="4">
    <source>
        <dbReference type="ARBA" id="ARBA00023136"/>
    </source>
</evidence>
<feature type="domain" description="Neurotransmitter-gated ion-channel transmembrane" evidence="8">
    <location>
        <begin position="277"/>
        <end position="413"/>
    </location>
</feature>
<keyword evidence="10" id="KW-1185">Reference proteome</keyword>
<name>A0AAE0Y9X3_9GAST</name>
<keyword evidence="4 5" id="KW-0472">Membrane</keyword>
<evidence type="ECO:0000256" key="1">
    <source>
        <dbReference type="ARBA" id="ARBA00004141"/>
    </source>
</evidence>
<keyword evidence="2 5" id="KW-0812">Transmembrane</keyword>
<dbReference type="CDD" id="cd18989">
    <property type="entry name" value="LGIC_ECD_cation"/>
    <property type="match status" value="1"/>
</dbReference>
<dbReference type="SUPFAM" id="SSF90112">
    <property type="entry name" value="Neurotransmitter-gated ion-channel transmembrane pore"/>
    <property type="match status" value="1"/>
</dbReference>
<feature type="transmembrane region" description="Helical" evidence="5">
    <location>
        <begin position="330"/>
        <end position="353"/>
    </location>
</feature>
<dbReference type="GO" id="GO:0005230">
    <property type="term" value="F:extracellular ligand-gated monoatomic ion channel activity"/>
    <property type="evidence" value="ECO:0007669"/>
    <property type="project" value="InterPro"/>
</dbReference>
<dbReference type="InterPro" id="IPR036734">
    <property type="entry name" value="Neur_chan_lig-bd_sf"/>
</dbReference>
<feature type="transmembrane region" description="Helical" evidence="5">
    <location>
        <begin position="270"/>
        <end position="293"/>
    </location>
</feature>
<accession>A0AAE0Y9X3</accession>
<evidence type="ECO:0000313" key="10">
    <source>
        <dbReference type="Proteomes" id="UP001283361"/>
    </source>
</evidence>
<protein>
    <submittedName>
        <fullName evidence="9">Uncharacterized protein</fullName>
    </submittedName>
</protein>
<proteinExistence type="predicted"/>
<dbReference type="Pfam" id="PF02932">
    <property type="entry name" value="Neur_chan_memb"/>
    <property type="match status" value="1"/>
</dbReference>
<feature type="signal peptide" evidence="6">
    <location>
        <begin position="1"/>
        <end position="33"/>
    </location>
</feature>
<dbReference type="InterPro" id="IPR006202">
    <property type="entry name" value="Neur_chan_lig-bd"/>
</dbReference>
<dbReference type="Pfam" id="PF02931">
    <property type="entry name" value="Neur_chan_LBD"/>
    <property type="match status" value="2"/>
</dbReference>
<feature type="domain" description="Neurotransmitter-gated ion-channel ligand-binding" evidence="7">
    <location>
        <begin position="93"/>
        <end position="172"/>
    </location>
</feature>
<gene>
    <name evidence="9" type="ORF">RRG08_039680</name>
</gene>
<keyword evidence="3 5" id="KW-1133">Transmembrane helix</keyword>
<evidence type="ECO:0000256" key="5">
    <source>
        <dbReference type="SAM" id="Phobius"/>
    </source>
</evidence>
<dbReference type="InterPro" id="IPR038050">
    <property type="entry name" value="Neuro_actylchol_rec"/>
</dbReference>
<organism evidence="9 10">
    <name type="scientific">Elysia crispata</name>
    <name type="common">lettuce slug</name>
    <dbReference type="NCBI Taxonomy" id="231223"/>
    <lineage>
        <taxon>Eukaryota</taxon>
        <taxon>Metazoa</taxon>
        <taxon>Spiralia</taxon>
        <taxon>Lophotrochozoa</taxon>
        <taxon>Mollusca</taxon>
        <taxon>Gastropoda</taxon>
        <taxon>Heterobranchia</taxon>
        <taxon>Euthyneura</taxon>
        <taxon>Panpulmonata</taxon>
        <taxon>Sacoglossa</taxon>
        <taxon>Placobranchoidea</taxon>
        <taxon>Plakobranchidae</taxon>
        <taxon>Elysia</taxon>
    </lineage>
</organism>
<feature type="chain" id="PRO_5041989479" evidence="6">
    <location>
        <begin position="34"/>
        <end position="484"/>
    </location>
</feature>
<dbReference type="Gene3D" id="2.70.170.10">
    <property type="entry name" value="Neurotransmitter-gated ion-channel ligand-binding domain"/>
    <property type="match status" value="2"/>
</dbReference>
<reference evidence="9" key="1">
    <citation type="journal article" date="2023" name="G3 (Bethesda)">
        <title>A reference genome for the long-term kleptoplast-retaining sea slug Elysia crispata morphotype clarki.</title>
        <authorList>
            <person name="Eastman K.E."/>
            <person name="Pendleton A.L."/>
            <person name="Shaikh M.A."/>
            <person name="Suttiyut T."/>
            <person name="Ogas R."/>
            <person name="Tomko P."/>
            <person name="Gavelis G."/>
            <person name="Widhalm J.R."/>
            <person name="Wisecaver J.H."/>
        </authorList>
    </citation>
    <scope>NUCLEOTIDE SEQUENCE</scope>
    <source>
        <strain evidence="9">ECLA1</strain>
    </source>
</reference>
<evidence type="ECO:0000256" key="2">
    <source>
        <dbReference type="ARBA" id="ARBA00022692"/>
    </source>
</evidence>
<sequence>MKGLFQTTRRPTEQNPVMLLLVLYLAQFSAVTARKIREDNKMMVNSRNIHREIINRDYVRSIVPARSDGQHRVELKFSLFSLDERPSVLGVGDERLTWRRTEFGNITSLFVDQQDIWLPDIIVANSVTKDIQLGFDELPCRVSYTGIVDWRPATRLATSCSIDVTYFPFDVQVRTGAYVMSPTFLLMDRCVCHVAYFPFDRQTCDIVFETLITTTEEVVINLREDRAVNLHRYSVDGQWKLTFTRAYNFQTSPSQNGVVFTLYLERLTKFYILALGMPVFLISLTGTLVFALPSPSGEKMGLGMTVLLAYAVHLAVVFEKLPNISVQVSIFAQYLITLMTITCACIMLSVIILRLYHRPETAIVGPKTKTVIRVLRRVLCLSTTPARLESYDIAQNAISPAPQEIRPNSSSRSSMSDEQREMTWQEVASVLDWLLFLVTTLISLLATTVCIFTLQGRPDVVMESNFSQPLGPNPLPYWTQSTRS</sequence>
<comment type="caution">
    <text evidence="9">The sequence shown here is derived from an EMBL/GenBank/DDBJ whole genome shotgun (WGS) entry which is preliminary data.</text>
</comment>
<evidence type="ECO:0000259" key="8">
    <source>
        <dbReference type="Pfam" id="PF02932"/>
    </source>
</evidence>
<dbReference type="InterPro" id="IPR036719">
    <property type="entry name" value="Neuro-gated_channel_TM_sf"/>
</dbReference>
<dbReference type="GO" id="GO:0004888">
    <property type="term" value="F:transmembrane signaling receptor activity"/>
    <property type="evidence" value="ECO:0007669"/>
    <property type="project" value="InterPro"/>
</dbReference>
<feature type="transmembrane region" description="Helical" evidence="5">
    <location>
        <begin position="430"/>
        <end position="454"/>
    </location>
</feature>
<dbReference type="AlphaFoldDB" id="A0AAE0Y9X3"/>
<evidence type="ECO:0000256" key="3">
    <source>
        <dbReference type="ARBA" id="ARBA00022989"/>
    </source>
</evidence>
<dbReference type="CDD" id="cd19051">
    <property type="entry name" value="LGIC_TM_cation"/>
    <property type="match status" value="1"/>
</dbReference>
<dbReference type="GO" id="GO:0016020">
    <property type="term" value="C:membrane"/>
    <property type="evidence" value="ECO:0007669"/>
    <property type="project" value="UniProtKB-SubCell"/>
</dbReference>
<dbReference type="PANTHER" id="PTHR18945">
    <property type="entry name" value="NEUROTRANSMITTER GATED ION CHANNEL"/>
    <property type="match status" value="1"/>
</dbReference>
<dbReference type="PRINTS" id="PR00252">
    <property type="entry name" value="NRIONCHANNEL"/>
</dbReference>
<dbReference type="Proteomes" id="UP001283361">
    <property type="component" value="Unassembled WGS sequence"/>
</dbReference>
<dbReference type="SUPFAM" id="SSF63712">
    <property type="entry name" value="Nicotinic receptor ligand binding domain-like"/>
    <property type="match status" value="2"/>
</dbReference>
<dbReference type="InterPro" id="IPR006201">
    <property type="entry name" value="Neur_channel"/>
</dbReference>